<feature type="region of interest" description="Disordered" evidence="12">
    <location>
        <begin position="1"/>
        <end position="20"/>
    </location>
</feature>
<dbReference type="SUPFAM" id="SSF52540">
    <property type="entry name" value="P-loop containing nucleoside triphosphate hydrolases"/>
    <property type="match status" value="4"/>
</dbReference>
<feature type="domain" description="ABC transmembrane type-1" evidence="15">
    <location>
        <begin position="1905"/>
        <end position="2189"/>
    </location>
</feature>
<evidence type="ECO:0000313" key="17">
    <source>
        <dbReference type="Proteomes" id="UP001187471"/>
    </source>
</evidence>
<feature type="transmembrane region" description="Helical" evidence="13">
    <location>
        <begin position="2127"/>
        <end position="2148"/>
    </location>
</feature>
<keyword evidence="8 13" id="KW-1133">Transmembrane helix</keyword>
<feature type="transmembrane region" description="Helical" evidence="13">
    <location>
        <begin position="1442"/>
        <end position="1460"/>
    </location>
</feature>
<feature type="transmembrane region" description="Helical" evidence="13">
    <location>
        <begin position="962"/>
        <end position="980"/>
    </location>
</feature>
<evidence type="ECO:0000259" key="15">
    <source>
        <dbReference type="PROSITE" id="PS50929"/>
    </source>
</evidence>
<dbReference type="InterPro" id="IPR017871">
    <property type="entry name" value="ABC_transporter-like_CS"/>
</dbReference>
<proteinExistence type="inferred from homology"/>
<feature type="domain" description="ABC transporter" evidence="14">
    <location>
        <begin position="1006"/>
        <end position="1250"/>
    </location>
</feature>
<feature type="domain" description="ABC transmembrane type-1" evidence="15">
    <location>
        <begin position="1296"/>
        <end position="1584"/>
    </location>
</feature>
<feature type="transmembrane region" description="Helical" evidence="13">
    <location>
        <begin position="1556"/>
        <end position="1576"/>
    </location>
</feature>
<dbReference type="EMBL" id="JAVXUO010002486">
    <property type="protein sequence ID" value="KAK2972823.1"/>
    <property type="molecule type" value="Genomic_DNA"/>
</dbReference>
<keyword evidence="5" id="KW-0677">Repeat</keyword>
<evidence type="ECO:0000256" key="6">
    <source>
        <dbReference type="ARBA" id="ARBA00022741"/>
    </source>
</evidence>
<feature type="domain" description="ABC transporter" evidence="14">
    <location>
        <begin position="2224"/>
        <end position="2468"/>
    </location>
</feature>
<organism evidence="16 17">
    <name type="scientific">Escallonia rubra</name>
    <dbReference type="NCBI Taxonomy" id="112253"/>
    <lineage>
        <taxon>Eukaryota</taxon>
        <taxon>Viridiplantae</taxon>
        <taxon>Streptophyta</taxon>
        <taxon>Embryophyta</taxon>
        <taxon>Tracheophyta</taxon>
        <taxon>Spermatophyta</taxon>
        <taxon>Magnoliopsida</taxon>
        <taxon>eudicotyledons</taxon>
        <taxon>Gunneridae</taxon>
        <taxon>Pentapetalae</taxon>
        <taxon>asterids</taxon>
        <taxon>campanulids</taxon>
        <taxon>Escalloniales</taxon>
        <taxon>Escalloniaceae</taxon>
        <taxon>Escallonia</taxon>
    </lineage>
</organism>
<feature type="transmembrane region" description="Helical" evidence="13">
    <location>
        <begin position="806"/>
        <end position="824"/>
    </location>
</feature>
<comment type="subcellular location">
    <subcellularLocation>
        <location evidence="1">Cell membrane</location>
        <topology evidence="1">Multi-pass membrane protein</topology>
    </subcellularLocation>
</comment>
<dbReference type="SUPFAM" id="SSF90123">
    <property type="entry name" value="ABC transporter transmembrane region"/>
    <property type="match status" value="4"/>
</dbReference>
<evidence type="ECO:0000256" key="10">
    <source>
        <dbReference type="ARBA" id="ARBA00023180"/>
    </source>
</evidence>
<dbReference type="PANTHER" id="PTHR43394">
    <property type="entry name" value="ATP-DEPENDENT PERMEASE MDL1, MITOCHONDRIAL"/>
    <property type="match status" value="1"/>
</dbReference>
<evidence type="ECO:0000256" key="8">
    <source>
        <dbReference type="ARBA" id="ARBA00022989"/>
    </source>
</evidence>
<feature type="transmembrane region" description="Helical" evidence="13">
    <location>
        <begin position="197"/>
        <end position="215"/>
    </location>
</feature>
<accession>A0AA88U6G8</accession>
<dbReference type="PROSITE" id="PS50893">
    <property type="entry name" value="ABC_TRANSPORTER_2"/>
    <property type="match status" value="4"/>
</dbReference>
<feature type="domain" description="ABC transmembrane type-1" evidence="15">
    <location>
        <begin position="687"/>
        <end position="971"/>
    </location>
</feature>
<evidence type="ECO:0000313" key="16">
    <source>
        <dbReference type="EMBL" id="KAK2972823.1"/>
    </source>
</evidence>
<comment type="similarity">
    <text evidence="2">Belongs to the ABC transporter superfamily. ABCB family. Multidrug resistance exporter (TC 3.A.1.201) subfamily.</text>
</comment>
<dbReference type="GO" id="GO:0005524">
    <property type="term" value="F:ATP binding"/>
    <property type="evidence" value="ECO:0007669"/>
    <property type="project" value="UniProtKB-KW"/>
</dbReference>
<evidence type="ECO:0000256" key="7">
    <source>
        <dbReference type="ARBA" id="ARBA00022840"/>
    </source>
</evidence>
<dbReference type="InterPro" id="IPR036640">
    <property type="entry name" value="ABC1_TM_sf"/>
</dbReference>
<dbReference type="FunFam" id="1.20.1560.10:FF:000152">
    <property type="entry name" value="MDR-like ABC transporter"/>
    <property type="match status" value="2"/>
</dbReference>
<feature type="domain" description="ABC transporter" evidence="14">
    <location>
        <begin position="1618"/>
        <end position="1820"/>
    </location>
</feature>
<feature type="domain" description="ABC transmembrane type-1" evidence="15">
    <location>
        <begin position="51"/>
        <end position="339"/>
    </location>
</feature>
<dbReference type="Pfam" id="PF00005">
    <property type="entry name" value="ABC_tran"/>
    <property type="match status" value="4"/>
</dbReference>
<comment type="subunit">
    <text evidence="11">Interacts with 1-naphthylphthalamic acid (NPA).</text>
</comment>
<evidence type="ECO:0000256" key="9">
    <source>
        <dbReference type="ARBA" id="ARBA00023136"/>
    </source>
</evidence>
<dbReference type="PROSITE" id="PS00211">
    <property type="entry name" value="ABC_TRANSPORTER_1"/>
    <property type="match status" value="4"/>
</dbReference>
<feature type="domain" description="ABC transporter" evidence="14">
    <location>
        <begin position="373"/>
        <end position="609"/>
    </location>
</feature>
<feature type="transmembrane region" description="Helical" evidence="13">
    <location>
        <begin position="2024"/>
        <end position="2042"/>
    </location>
</feature>
<feature type="transmembrane region" description="Helical" evidence="13">
    <location>
        <begin position="1343"/>
        <end position="1365"/>
    </location>
</feature>
<feature type="transmembrane region" description="Helical" evidence="13">
    <location>
        <begin position="172"/>
        <end position="191"/>
    </location>
</feature>
<feature type="compositionally biased region" description="Basic and acidic residues" evidence="12">
    <location>
        <begin position="1862"/>
        <end position="1882"/>
    </location>
</feature>
<feature type="transmembrane region" description="Helical" evidence="13">
    <location>
        <begin position="727"/>
        <end position="751"/>
    </location>
</feature>
<evidence type="ECO:0000256" key="1">
    <source>
        <dbReference type="ARBA" id="ARBA00004651"/>
    </source>
</evidence>
<evidence type="ECO:0000256" key="12">
    <source>
        <dbReference type="SAM" id="MobiDB-lite"/>
    </source>
</evidence>
<keyword evidence="4 13" id="KW-0812">Transmembrane</keyword>
<feature type="transmembrane region" description="Helical" evidence="13">
    <location>
        <begin position="691"/>
        <end position="715"/>
    </location>
</feature>
<dbReference type="FunFam" id="3.40.50.300:FF:000967">
    <property type="entry name" value="ABC multidrug transporter mdr4"/>
    <property type="match status" value="1"/>
</dbReference>
<sequence>MAPQYSPEPMHIEQENTNDEIEDTKKEIAVETLPFYKLLSYADALDWTLMILGTLGSMVHGLAQPVGYLLLGKALNAFGRNINNPDAMVTALYKVIPFVWYMAIATLPAGILEIGCWMYASERQAARMRLAFLRAVLSQEVGAFDTDLTTGKIISGVSNHMNVIQDAIGEKLGHFLSCFATFFSGVLIAFISCWEVSLLTLFVVPLILVIGATYTKKMNAISASKMVYLSQATAMVEQTISQIKTVFAFVGETSAIKSFSECMERQLTISRGEALIKGVGIGMFQTVTFCSWSLIVWVGAIVVAAKRASGGDVIAAVMSILFGAISLTYATPDVQIFNQATAAGKEVFQVIERKPLLSYDTKGKVLEVVDGDIDIRGVHFAYPSRPEQSILRGFSLSIPAGKVVALVGSSGCGKSTIISLVARFYDPEKGEIFVDNHNIKDLELKFLRKNIGAVSQEPSLFAGTIRDNMKVGNIDADDQQIQSAAVMANAHTFISQLPNQYLTEVGERGVQLSGGQKQRIAIARAILKNPPILLLDEATSALDSESEKVVQNALETAMQGRTVILIAHRLSTVVNADMIVVVEDGQVTETGTHRGLLNTSKFYINLFSMQNISVESESRVADPTDETTTAQHHASNKHLDQHEEGTELNRHLTEDHPKQEEQKERRQEHTFFRIWFGLEKKELVKTAIGSIAAALSGISKPVFGFFIITIGVAYYKKDSKQRVGWYSLAFSSIGLISLFSHALQHYFFGVVGEKAMTNLRRALYSAVLHNELAWFEKPENNVGSLTSRILNETSTVKTIISDRMSVIVQCISSILIATTVSMVVNWRMGLVAWAVMPCHFIGGLIQARSAKGFSGDSAAAHSELVALASESATNIKTIASFCHEECIIDKARLSLQGPLRKSRKESIKYGIIQGISLCLWNIAHAVALWYTTVLVKKRQAKFEDGIRAYQIFSLTVPSITELWTLIPTVISAISVLTPAFQTLDRHTEIEPDAPENPPSVEISGEIEFKNVLFSYPLRPQVTILDNFSLHIEAGSKVALVGPSGAGKSSVLALLLRFYDPREGNVLIDRKDIREYNLRKLRSQIGLVQQEPLLFSCSMRENICYGNDGASETEIVEASRQANIHEFISNLPNGYDTTVGEKGCQLSGGQKQRIAIARTLLKRPAIMLLDEATSALDAESERAVVSALESTKLNSGGGLLSRTTRVTVAHRLSTVMNSDTIIVMDKGKVVEMGTHSTLIAASEGVYSRFFRLQKPAHIEEEKTNDEVEDTKKEIAAETLPFHKLLSYADALDWTLMILGTLGSIVHGFAQPVTYLLLGKALDAFGRNINDSDAMVTALNKVIPFVWYMAIATLPAGILEIGCWIYASERQAARMRLAFLRAVLSQEVGAFDTDLSSGKIISGVSIHMSVIQDAIGEKLGHFLSSLATFFSGVLIAFISCWEVSLLTLFVVPLILITGATYAKKMNTISAAKMFYLSEATAMVEQTVSQIKTVFAFVGETSAIKSFSECMGRQLLISRGEALIKGVGTGTFQTVTFCSWSLIVWVGAIVVAAKRANGGDVIAAVLSILFGAISLTYATPDLQIFNQAKAAGKEVFQVIERKPLVSYETRGKVLEAVEGNIELREVHFAYPSRQEKLILKGFSLSIPAGKVVALVGSSGCGKSTIISLVSRFYDPTKGTIFIDNHDIKDLDLKFLRRNIGAVSQEPSLFAGTIRDNMKVGERGVQLSGGQKQRIAIARAILKNPPILLLDEATSALDSESEKVVQDALETAMRGRTVILIAHRMSTIVNADTIIVVENGEVTERGTHRDLLNTSKFYTNLFSMQNLSLESDSSLIGLNEILYRIANPAEETASSQQSKDLEEPEEPKKLNRHLTEDPPKQEERTDRRKKHTFFRIWFGLKKKELVKTIMGSLAAALSGISKPIFGFFVITIGVAYYKKDAKQRVGWYSIAFSSIGLMSLFSNTLQHYLFGVVGEKAMTNLRRALYSAVLHNELAWFEKPQNSVGLLTSRIINETSTVKTIISDRMSVIVQCISSILVATTLSMVVNWRMGLVSWAVMPCHFIAGLIQARSAKGFLGDSAAAHSELVALASESATNIKTIASFCHEEHILEKARLSLQKPLRKSRKESVKYGIIQGIALCLWNIAHAVALWYTTVLVKKKQASFENGVRAYQIFAQTIPSITELWTLIPAVISAISVLTPAFQTLDRQTEMEPDAPENPPSERIIGEIEFQNVHFNYPLRPEVTVLDNLSLHIDAGSKVAIVGPSGAGKSSVLALLLRFYDPREGNILIDRKDIRTYNLRKLRSQIGFVQQEPLLFNFSIRDNICYGNDGASETEIVEASRQANIHEFISNLPDGYDTSVGERGCQLSGGQKQRIAIARTLLKRPAIVLLDEATSALDAESERAVVSALESTKLNGSGGLLSRTTRVTVAHRLSTVINSDAMIVMDKGKVVEMGTHSTLIAASEGVYSRFFRLQSMTEK</sequence>
<dbReference type="FunFam" id="3.40.50.300:FF:000205">
    <property type="entry name" value="ABC transporter B family member 4"/>
    <property type="match status" value="1"/>
</dbReference>
<gene>
    <name evidence="16" type="ORF">RJ640_028351</name>
</gene>
<keyword evidence="6" id="KW-0547">Nucleotide-binding</keyword>
<evidence type="ECO:0000256" key="4">
    <source>
        <dbReference type="ARBA" id="ARBA00022692"/>
    </source>
</evidence>
<protein>
    <submittedName>
        <fullName evidence="16">Uncharacterized protein</fullName>
    </submittedName>
</protein>
<dbReference type="NCBIfam" id="NF010167">
    <property type="entry name" value="PRK13648.1"/>
    <property type="match status" value="5"/>
</dbReference>
<feature type="transmembrane region" description="Helical" evidence="13">
    <location>
        <begin position="909"/>
        <end position="930"/>
    </location>
</feature>
<reference evidence="16" key="1">
    <citation type="submission" date="2022-12" db="EMBL/GenBank/DDBJ databases">
        <title>Draft genome assemblies for two species of Escallonia (Escalloniales).</title>
        <authorList>
            <person name="Chanderbali A."/>
            <person name="Dervinis C."/>
            <person name="Anghel I."/>
            <person name="Soltis D."/>
            <person name="Soltis P."/>
            <person name="Zapata F."/>
        </authorList>
    </citation>
    <scope>NUCLEOTIDE SEQUENCE</scope>
    <source>
        <strain evidence="16">UCBG92.1500</strain>
        <tissue evidence="16">Leaf</tissue>
    </source>
</reference>
<dbReference type="InterPro" id="IPR003439">
    <property type="entry name" value="ABC_transporter-like_ATP-bd"/>
</dbReference>
<dbReference type="FunFam" id="3.40.50.300:FF:000066">
    <property type="entry name" value="ABC transporter B family member 1"/>
    <property type="match status" value="1"/>
</dbReference>
<dbReference type="InterPro" id="IPR027417">
    <property type="entry name" value="P-loop_NTPase"/>
</dbReference>
<evidence type="ECO:0000259" key="14">
    <source>
        <dbReference type="PROSITE" id="PS50893"/>
    </source>
</evidence>
<feature type="transmembrane region" description="Helical" evidence="13">
    <location>
        <begin position="1945"/>
        <end position="1969"/>
    </location>
</feature>
<dbReference type="SMART" id="SM00382">
    <property type="entry name" value="AAA"/>
    <property type="match status" value="4"/>
</dbReference>
<dbReference type="Pfam" id="PF00664">
    <property type="entry name" value="ABC_membrane"/>
    <property type="match status" value="4"/>
</dbReference>
<dbReference type="CDD" id="cd18577">
    <property type="entry name" value="ABC_6TM_Pgp_ABCB1_D1_like"/>
    <property type="match status" value="2"/>
</dbReference>
<evidence type="ECO:0000256" key="5">
    <source>
        <dbReference type="ARBA" id="ARBA00022737"/>
    </source>
</evidence>
<dbReference type="GO" id="GO:0016887">
    <property type="term" value="F:ATP hydrolysis activity"/>
    <property type="evidence" value="ECO:0007669"/>
    <property type="project" value="InterPro"/>
</dbReference>
<dbReference type="GO" id="GO:0090374">
    <property type="term" value="P:oligopeptide export from mitochondrion"/>
    <property type="evidence" value="ECO:0007669"/>
    <property type="project" value="TreeGrafter"/>
</dbReference>
<feature type="transmembrane region" description="Helical" evidence="13">
    <location>
        <begin position="313"/>
        <end position="330"/>
    </location>
</feature>
<dbReference type="InterPro" id="IPR039421">
    <property type="entry name" value="Type_1_exporter"/>
</dbReference>
<comment type="caution">
    <text evidence="16">The sequence shown here is derived from an EMBL/GenBank/DDBJ whole genome shotgun (WGS) entry which is preliminary data.</text>
</comment>
<feature type="region of interest" description="Disordered" evidence="12">
    <location>
        <begin position="617"/>
        <end position="646"/>
    </location>
</feature>
<dbReference type="GO" id="GO:0015421">
    <property type="term" value="F:ABC-type oligopeptide transporter activity"/>
    <property type="evidence" value="ECO:0007669"/>
    <property type="project" value="TreeGrafter"/>
</dbReference>
<keyword evidence="17" id="KW-1185">Reference proteome</keyword>
<dbReference type="InterPro" id="IPR003593">
    <property type="entry name" value="AAA+_ATPase"/>
</dbReference>
<dbReference type="PANTHER" id="PTHR43394:SF1">
    <property type="entry name" value="ATP-BINDING CASSETTE SUB-FAMILY B MEMBER 10, MITOCHONDRIAL"/>
    <property type="match status" value="1"/>
</dbReference>
<feature type="region of interest" description="Disordered" evidence="12">
    <location>
        <begin position="1846"/>
        <end position="1883"/>
    </location>
</feature>
<evidence type="ECO:0000256" key="2">
    <source>
        <dbReference type="ARBA" id="ARBA00007577"/>
    </source>
</evidence>
<dbReference type="CDD" id="cd03249">
    <property type="entry name" value="ABC_MTABC3_MDL1_MDL2"/>
    <property type="match status" value="3"/>
</dbReference>
<dbReference type="Gene3D" id="3.40.50.300">
    <property type="entry name" value="P-loop containing nucleotide triphosphate hydrolases"/>
    <property type="match status" value="5"/>
</dbReference>
<keyword evidence="9 13" id="KW-0472">Membrane</keyword>
<evidence type="ECO:0000256" key="13">
    <source>
        <dbReference type="SAM" id="Phobius"/>
    </source>
</evidence>
<feature type="transmembrane region" description="Helical" evidence="13">
    <location>
        <begin position="1531"/>
        <end position="1550"/>
    </location>
</feature>
<evidence type="ECO:0000256" key="3">
    <source>
        <dbReference type="ARBA" id="ARBA00022448"/>
    </source>
</evidence>
<dbReference type="PROSITE" id="PS50929">
    <property type="entry name" value="ABC_TM1F"/>
    <property type="match status" value="4"/>
</dbReference>
<dbReference type="Gene3D" id="1.20.1560.10">
    <property type="entry name" value="ABC transporter type 1, transmembrane domain"/>
    <property type="match status" value="3"/>
</dbReference>
<feature type="compositionally biased region" description="Basic and acidic residues" evidence="12">
    <location>
        <begin position="637"/>
        <end position="646"/>
    </location>
</feature>
<feature type="transmembrane region" description="Helical" evidence="13">
    <location>
        <begin position="1905"/>
        <end position="1933"/>
    </location>
</feature>
<keyword evidence="3" id="KW-0813">Transport</keyword>
<dbReference type="InterPro" id="IPR011527">
    <property type="entry name" value="ABC1_TM_dom"/>
</dbReference>
<dbReference type="GO" id="GO:0005743">
    <property type="term" value="C:mitochondrial inner membrane"/>
    <property type="evidence" value="ECO:0007669"/>
    <property type="project" value="TreeGrafter"/>
</dbReference>
<dbReference type="CDD" id="cd18578">
    <property type="entry name" value="ABC_6TM_Pgp_ABCB1_D2_like"/>
    <property type="match status" value="2"/>
</dbReference>
<evidence type="ECO:0000256" key="11">
    <source>
        <dbReference type="ARBA" id="ARBA00062948"/>
    </source>
</evidence>
<dbReference type="Proteomes" id="UP001187471">
    <property type="component" value="Unassembled WGS sequence"/>
</dbReference>
<name>A0AA88U6G8_9ASTE</name>
<keyword evidence="7" id="KW-0067">ATP-binding</keyword>
<feature type="transmembrane region" description="Helical" evidence="13">
    <location>
        <begin position="98"/>
        <end position="120"/>
    </location>
</feature>
<feature type="transmembrane region" description="Helical" evidence="13">
    <location>
        <begin position="274"/>
        <end position="301"/>
    </location>
</feature>
<dbReference type="GO" id="GO:0005886">
    <property type="term" value="C:plasma membrane"/>
    <property type="evidence" value="ECO:0007669"/>
    <property type="project" value="UniProtKB-SubCell"/>
</dbReference>
<keyword evidence="10" id="KW-0325">Glycoprotein</keyword>